<dbReference type="InterPro" id="IPR013149">
    <property type="entry name" value="ADH-like_C"/>
</dbReference>
<dbReference type="OrthoDB" id="3233595at2759"/>
<dbReference type="HOGENOM" id="CLU_026673_16_5_1"/>
<dbReference type="Pfam" id="PF00107">
    <property type="entry name" value="ADH_zinc_N"/>
    <property type="match status" value="1"/>
</dbReference>
<evidence type="ECO:0000313" key="3">
    <source>
        <dbReference type="Proteomes" id="UP000053593"/>
    </source>
</evidence>
<name>A0A0D0BZ75_9AGAR</name>
<dbReference type="CDD" id="cd08249">
    <property type="entry name" value="enoyl_reductase_like"/>
    <property type="match status" value="1"/>
</dbReference>
<dbReference type="Pfam" id="PF08240">
    <property type="entry name" value="ADH_N"/>
    <property type="match status" value="1"/>
</dbReference>
<dbReference type="SUPFAM" id="SSF50129">
    <property type="entry name" value="GroES-like"/>
    <property type="match status" value="1"/>
</dbReference>
<dbReference type="InterPro" id="IPR036291">
    <property type="entry name" value="NAD(P)-bd_dom_sf"/>
</dbReference>
<dbReference type="Proteomes" id="UP000053593">
    <property type="component" value="Unassembled WGS sequence"/>
</dbReference>
<keyword evidence="3" id="KW-1185">Reference proteome</keyword>
<dbReference type="GO" id="GO:0016651">
    <property type="term" value="F:oxidoreductase activity, acting on NAD(P)H"/>
    <property type="evidence" value="ECO:0007669"/>
    <property type="project" value="InterPro"/>
</dbReference>
<reference evidence="2 3" key="1">
    <citation type="submission" date="2014-04" db="EMBL/GenBank/DDBJ databases">
        <title>Evolutionary Origins and Diversification of the Mycorrhizal Mutualists.</title>
        <authorList>
            <consortium name="DOE Joint Genome Institute"/>
            <consortium name="Mycorrhizal Genomics Consortium"/>
            <person name="Kohler A."/>
            <person name="Kuo A."/>
            <person name="Nagy L.G."/>
            <person name="Floudas D."/>
            <person name="Copeland A."/>
            <person name="Barry K.W."/>
            <person name="Cichocki N."/>
            <person name="Veneault-Fourrey C."/>
            <person name="LaButti K."/>
            <person name="Lindquist E.A."/>
            <person name="Lipzen A."/>
            <person name="Lundell T."/>
            <person name="Morin E."/>
            <person name="Murat C."/>
            <person name="Riley R."/>
            <person name="Ohm R."/>
            <person name="Sun H."/>
            <person name="Tunlid A."/>
            <person name="Henrissat B."/>
            <person name="Grigoriev I.V."/>
            <person name="Hibbett D.S."/>
            <person name="Martin F."/>
        </authorList>
    </citation>
    <scope>NUCLEOTIDE SEQUENCE [LARGE SCALE GENOMIC DNA]</scope>
    <source>
        <strain evidence="2 3">FD-317 M1</strain>
    </source>
</reference>
<evidence type="ECO:0000259" key="1">
    <source>
        <dbReference type="SMART" id="SM00829"/>
    </source>
</evidence>
<dbReference type="AlphaFoldDB" id="A0A0D0BZ75"/>
<dbReference type="InterPro" id="IPR013154">
    <property type="entry name" value="ADH-like_N"/>
</dbReference>
<proteinExistence type="predicted"/>
<sequence length="351" mass="38141">MSTQHALILEGKQQPFVISKRLIPQAAPGELVVKVEAVALNPVDWKIQSSGFIVSSYPAVLGTDIAGDIEQVGEGVKGWEKGDRIFFQGFFNPPDRGGFQQYTTIPADLVARIPLKYTYSQAAAIPVALTAAVFGLFAPRPIGIALNPAIDSDIKQTGHAVLVIGGSTSVGQYAIQLLKYQEFNPIITYASSNHSEYLKALGATHVIDRRSDTLADLPSVIERLFAPSDLQLKLVFDAVGTAEVQATGLECLVEGGQLVTVNSTSEHVKENREDGKMVLAMFGTVHLPHTREFGKVLYEKLPRLLEQDIVLPNRVEDLPNGLEGIIEGLERMKRNEVSGVKLVAHPQEPLS</sequence>
<dbReference type="InterPro" id="IPR011032">
    <property type="entry name" value="GroES-like_sf"/>
</dbReference>
<protein>
    <recommendedName>
        <fullName evidence="1">Enoyl reductase (ER) domain-containing protein</fullName>
    </recommendedName>
</protein>
<organism evidence="2 3">
    <name type="scientific">Collybiopsis luxurians FD-317 M1</name>
    <dbReference type="NCBI Taxonomy" id="944289"/>
    <lineage>
        <taxon>Eukaryota</taxon>
        <taxon>Fungi</taxon>
        <taxon>Dikarya</taxon>
        <taxon>Basidiomycota</taxon>
        <taxon>Agaricomycotina</taxon>
        <taxon>Agaricomycetes</taxon>
        <taxon>Agaricomycetidae</taxon>
        <taxon>Agaricales</taxon>
        <taxon>Marasmiineae</taxon>
        <taxon>Omphalotaceae</taxon>
        <taxon>Collybiopsis</taxon>
        <taxon>Collybiopsis luxurians</taxon>
    </lineage>
</organism>
<dbReference type="Gene3D" id="3.40.50.720">
    <property type="entry name" value="NAD(P)-binding Rossmann-like Domain"/>
    <property type="match status" value="1"/>
</dbReference>
<gene>
    <name evidence="2" type="ORF">GYMLUDRAFT_47960</name>
</gene>
<dbReference type="PANTHER" id="PTHR45348:SF2">
    <property type="entry name" value="ZINC-TYPE ALCOHOL DEHYDROGENASE-LIKE PROTEIN C2E1P3.01"/>
    <property type="match status" value="1"/>
</dbReference>
<evidence type="ECO:0000313" key="2">
    <source>
        <dbReference type="EMBL" id="KIK55209.1"/>
    </source>
</evidence>
<dbReference type="SMART" id="SM00829">
    <property type="entry name" value="PKS_ER"/>
    <property type="match status" value="1"/>
</dbReference>
<dbReference type="Gene3D" id="3.90.180.10">
    <property type="entry name" value="Medium-chain alcohol dehydrogenases, catalytic domain"/>
    <property type="match status" value="1"/>
</dbReference>
<dbReference type="InterPro" id="IPR047122">
    <property type="entry name" value="Trans-enoyl_RdTase-like"/>
</dbReference>
<dbReference type="PANTHER" id="PTHR45348">
    <property type="entry name" value="HYPOTHETICAL OXIDOREDUCTASE (EUROFUNG)"/>
    <property type="match status" value="1"/>
</dbReference>
<dbReference type="SUPFAM" id="SSF51735">
    <property type="entry name" value="NAD(P)-binding Rossmann-fold domains"/>
    <property type="match status" value="1"/>
</dbReference>
<feature type="domain" description="Enoyl reductase (ER)" evidence="1">
    <location>
        <begin position="11"/>
        <end position="344"/>
    </location>
</feature>
<accession>A0A0D0BZ75</accession>
<dbReference type="InterPro" id="IPR020843">
    <property type="entry name" value="ER"/>
</dbReference>
<dbReference type="EMBL" id="KN834808">
    <property type="protein sequence ID" value="KIK55209.1"/>
    <property type="molecule type" value="Genomic_DNA"/>
</dbReference>